<proteinExistence type="inferred from homology"/>
<dbReference type="CDD" id="cd06550">
    <property type="entry name" value="TM_ABC_iron-siderophores_like"/>
    <property type="match status" value="1"/>
</dbReference>
<dbReference type="PANTHER" id="PTHR30472">
    <property type="entry name" value="FERRIC ENTEROBACTIN TRANSPORT SYSTEM PERMEASE PROTEIN"/>
    <property type="match status" value="1"/>
</dbReference>
<dbReference type="GO" id="GO:0005886">
    <property type="term" value="C:plasma membrane"/>
    <property type="evidence" value="ECO:0007669"/>
    <property type="project" value="UniProtKB-SubCell"/>
</dbReference>
<name>A0A7Y4LAJ0_9BURK</name>
<dbReference type="GO" id="GO:0033214">
    <property type="term" value="P:siderophore-iron import into cell"/>
    <property type="evidence" value="ECO:0007669"/>
    <property type="project" value="TreeGrafter"/>
</dbReference>
<feature type="transmembrane region" description="Helical" evidence="8">
    <location>
        <begin position="264"/>
        <end position="285"/>
    </location>
</feature>
<keyword evidence="10" id="KW-1185">Reference proteome</keyword>
<feature type="transmembrane region" description="Helical" evidence="8">
    <location>
        <begin position="181"/>
        <end position="199"/>
    </location>
</feature>
<evidence type="ECO:0000256" key="1">
    <source>
        <dbReference type="ARBA" id="ARBA00004651"/>
    </source>
</evidence>
<organism evidence="9 10">
    <name type="scientific">Pelistega europaea</name>
    <dbReference type="NCBI Taxonomy" id="106147"/>
    <lineage>
        <taxon>Bacteria</taxon>
        <taxon>Pseudomonadati</taxon>
        <taxon>Pseudomonadota</taxon>
        <taxon>Betaproteobacteria</taxon>
        <taxon>Burkholderiales</taxon>
        <taxon>Alcaligenaceae</taxon>
        <taxon>Pelistega</taxon>
    </lineage>
</organism>
<keyword evidence="6 8" id="KW-1133">Transmembrane helix</keyword>
<evidence type="ECO:0000256" key="6">
    <source>
        <dbReference type="ARBA" id="ARBA00022989"/>
    </source>
</evidence>
<dbReference type="GO" id="GO:0022857">
    <property type="term" value="F:transmembrane transporter activity"/>
    <property type="evidence" value="ECO:0007669"/>
    <property type="project" value="InterPro"/>
</dbReference>
<dbReference type="PANTHER" id="PTHR30472:SF27">
    <property type="entry name" value="PETROBACTIN IMPORT SYSTEM PERMEASE PROTEIN YCLN"/>
    <property type="match status" value="1"/>
</dbReference>
<protein>
    <submittedName>
        <fullName evidence="9">Iron chelate uptake ABC transporter family permease subunit</fullName>
    </submittedName>
</protein>
<reference evidence="9 10" key="1">
    <citation type="submission" date="2020-05" db="EMBL/GenBank/DDBJ databases">
        <authorList>
            <person name="Niu N."/>
        </authorList>
    </citation>
    <scope>NUCLEOTIDE SEQUENCE [LARGE SCALE GENOMIC DNA]</scope>
    <source>
        <strain evidence="9 10">LMG10982</strain>
    </source>
</reference>
<evidence type="ECO:0000256" key="4">
    <source>
        <dbReference type="ARBA" id="ARBA00022475"/>
    </source>
</evidence>
<dbReference type="Gene3D" id="1.10.3470.10">
    <property type="entry name" value="ABC transporter involved in vitamin B12 uptake, BtuC"/>
    <property type="match status" value="1"/>
</dbReference>
<gene>
    <name evidence="9" type="ORF">HKX40_07800</name>
</gene>
<sequence>MKFKISLLGLLCFLFVMSLFVGVSNVSWHSLLNDHSAREVFINSRLPRTFAVILTGMSMANAGVIMQMLMRNRFVEPSMTGTTESAALGLLLVTLLFPSIAIGLKMVIAACVAIAGLGGFMLIVRRLPPTATLLIPLTGIIYGGVISSISLFIAYEYDMMQSLVSWILGDFSSVLAGRYELLWGTAILCVLAYIYANQFTLAGLGKEISTSLGLQYQQITVIGLVIVALISAMVVVTVGGIPFIGLVVPNIVSRLMGDDAKHTLPWIMVSGAVLILACDILSRLLNYPYEIPIGTVIGVLGSIVFLYLLYKRPTYARKIS</sequence>
<evidence type="ECO:0000313" key="9">
    <source>
        <dbReference type="EMBL" id="NOL50035.1"/>
    </source>
</evidence>
<evidence type="ECO:0000256" key="2">
    <source>
        <dbReference type="ARBA" id="ARBA00007935"/>
    </source>
</evidence>
<evidence type="ECO:0000256" key="5">
    <source>
        <dbReference type="ARBA" id="ARBA00022692"/>
    </source>
</evidence>
<dbReference type="SUPFAM" id="SSF81345">
    <property type="entry name" value="ABC transporter involved in vitamin B12 uptake, BtuC"/>
    <property type="match status" value="1"/>
</dbReference>
<comment type="caution">
    <text evidence="9">The sequence shown here is derived from an EMBL/GenBank/DDBJ whole genome shotgun (WGS) entry which is preliminary data.</text>
</comment>
<dbReference type="AlphaFoldDB" id="A0A7Y4LAJ0"/>
<accession>A0A7Y4LAJ0</accession>
<feature type="transmembrane region" description="Helical" evidence="8">
    <location>
        <begin position="291"/>
        <end position="310"/>
    </location>
</feature>
<comment type="subcellular location">
    <subcellularLocation>
        <location evidence="1">Cell membrane</location>
        <topology evidence="1">Multi-pass membrane protein</topology>
    </subcellularLocation>
</comment>
<evidence type="ECO:0000256" key="8">
    <source>
        <dbReference type="SAM" id="Phobius"/>
    </source>
</evidence>
<keyword evidence="5 8" id="KW-0812">Transmembrane</keyword>
<keyword evidence="4" id="KW-1003">Cell membrane</keyword>
<keyword evidence="3" id="KW-0813">Transport</keyword>
<evidence type="ECO:0000256" key="7">
    <source>
        <dbReference type="ARBA" id="ARBA00023136"/>
    </source>
</evidence>
<keyword evidence="7 8" id="KW-0472">Membrane</keyword>
<evidence type="ECO:0000313" key="10">
    <source>
        <dbReference type="Proteomes" id="UP000541421"/>
    </source>
</evidence>
<dbReference type="RefSeq" id="WP_171589023.1">
    <property type="nucleotide sequence ID" value="NZ_JABGBO010000008.1"/>
</dbReference>
<feature type="transmembrane region" description="Helical" evidence="8">
    <location>
        <begin position="81"/>
        <end position="100"/>
    </location>
</feature>
<feature type="transmembrane region" description="Helical" evidence="8">
    <location>
        <begin position="219"/>
        <end position="252"/>
    </location>
</feature>
<comment type="similarity">
    <text evidence="2">Belongs to the binding-protein-dependent transport system permease family. FecCD subfamily.</text>
</comment>
<dbReference type="InterPro" id="IPR037294">
    <property type="entry name" value="ABC_BtuC-like"/>
</dbReference>
<feature type="transmembrane region" description="Helical" evidence="8">
    <location>
        <begin position="49"/>
        <end position="69"/>
    </location>
</feature>
<dbReference type="Proteomes" id="UP000541421">
    <property type="component" value="Unassembled WGS sequence"/>
</dbReference>
<evidence type="ECO:0000256" key="3">
    <source>
        <dbReference type="ARBA" id="ARBA00022448"/>
    </source>
</evidence>
<feature type="transmembrane region" description="Helical" evidence="8">
    <location>
        <begin position="131"/>
        <end position="153"/>
    </location>
</feature>
<dbReference type="InterPro" id="IPR000522">
    <property type="entry name" value="ABC_transptr_permease_BtuC"/>
</dbReference>
<dbReference type="Pfam" id="PF01032">
    <property type="entry name" value="FecCD"/>
    <property type="match status" value="1"/>
</dbReference>
<dbReference type="EMBL" id="JABGBO010000008">
    <property type="protein sequence ID" value="NOL50035.1"/>
    <property type="molecule type" value="Genomic_DNA"/>
</dbReference>